<dbReference type="STRING" id="292459.STH1427"/>
<keyword evidence="2 7" id="KW-0812">Transmembrane</keyword>
<dbReference type="Pfam" id="PF00664">
    <property type="entry name" value="ABC_membrane"/>
    <property type="match status" value="1"/>
</dbReference>
<dbReference type="CDD" id="cd03228">
    <property type="entry name" value="ABCC_MRP_Like"/>
    <property type="match status" value="1"/>
</dbReference>
<evidence type="ECO:0000256" key="4">
    <source>
        <dbReference type="ARBA" id="ARBA00022840"/>
    </source>
</evidence>
<evidence type="ECO:0000256" key="5">
    <source>
        <dbReference type="ARBA" id="ARBA00022989"/>
    </source>
</evidence>
<gene>
    <name evidence="10" type="ordered locus">STH1427</name>
</gene>
<dbReference type="InterPro" id="IPR039421">
    <property type="entry name" value="Type_1_exporter"/>
</dbReference>
<dbReference type="InterPro" id="IPR036640">
    <property type="entry name" value="ABC1_TM_sf"/>
</dbReference>
<evidence type="ECO:0000259" key="9">
    <source>
        <dbReference type="PROSITE" id="PS50929"/>
    </source>
</evidence>
<feature type="transmembrane region" description="Helical" evidence="7">
    <location>
        <begin position="158"/>
        <end position="177"/>
    </location>
</feature>
<evidence type="ECO:0000313" key="11">
    <source>
        <dbReference type="Proteomes" id="UP000000417"/>
    </source>
</evidence>
<dbReference type="SMART" id="SM00382">
    <property type="entry name" value="AAA"/>
    <property type="match status" value="1"/>
</dbReference>
<dbReference type="GO" id="GO:0005886">
    <property type="term" value="C:plasma membrane"/>
    <property type="evidence" value="ECO:0007669"/>
    <property type="project" value="UniProtKB-SubCell"/>
</dbReference>
<dbReference type="Gene3D" id="3.40.50.300">
    <property type="entry name" value="P-loop containing nucleotide triphosphate hydrolases"/>
    <property type="match status" value="1"/>
</dbReference>
<feature type="domain" description="ABC transporter" evidence="8">
    <location>
        <begin position="350"/>
        <end position="582"/>
    </location>
</feature>
<dbReference type="Gene3D" id="1.20.1560.10">
    <property type="entry name" value="ABC transporter type 1, transmembrane domain"/>
    <property type="match status" value="1"/>
</dbReference>
<proteinExistence type="predicted"/>
<dbReference type="InterPro" id="IPR027417">
    <property type="entry name" value="P-loop_NTPase"/>
</dbReference>
<sequence length="590" mass="64223">MSTWRFVWGLITYRPWVYLAAVVSFTVAYILPVVPGLLTQAFFDRLTGAAPVALDPWAIIALLMAAAVARVAALAAGFFASATGRESMANLLRRNVLERILEMPGAAALPESPGEALNRLRDDVLHAEETADFMLDVVGQTTFAAVALSMLLRIDARLTVLVFLPLALVLVVTRAVGRRILQNRRWSREATARVTALIAELFASVQAVQVAGAESRVVAHLRRLNDERRRAMVADRLLTQVLESIALNASSVGTGLILLLGARTMATGQFTVGEFALFVYYLGYVADFTHFAGRWLALYRQAGVAKDRLLALLQGAPPTRLLRRTEIPLRGPVPVPPEPPPPPAEPLRELRTEGLTYRYPDSGRGIEGVSLTIPRGSFTVIAGRVGSGKTTLLRVLMGLLPAQAGTVYWNGEPVADPGSFMVPPRCAATPQVPILFSGTLAENIRMGLDATEAEVAAAVYDAVLERDLAGMEDGLETQVGARGVRLSGGQVQRTAAARMFLRRPELLIMDDLSSALDVETEQILWERLFRQRDVTCLVVSHREAALRRADQIILLKDGRVVDRGTLDELLARSAEMRALWQAGTSEQGRG</sequence>
<dbReference type="Pfam" id="PF00005">
    <property type="entry name" value="ABC_tran"/>
    <property type="match status" value="1"/>
</dbReference>
<feature type="transmembrane region" description="Helical" evidence="7">
    <location>
        <begin position="16"/>
        <end position="38"/>
    </location>
</feature>
<dbReference type="SUPFAM" id="SSF52540">
    <property type="entry name" value="P-loop containing nucleoside triphosphate hydrolases"/>
    <property type="match status" value="1"/>
</dbReference>
<dbReference type="CDD" id="cd07346">
    <property type="entry name" value="ABC_6TM_exporters"/>
    <property type="match status" value="1"/>
</dbReference>
<reference evidence="10 11" key="1">
    <citation type="journal article" date="2004" name="Nucleic Acids Res.">
        <title>Genome sequence of Symbiobacterium thermophilum, an uncultivable bacterium that depends on microbial commensalism.</title>
        <authorList>
            <person name="Ueda K."/>
            <person name="Yamashita A."/>
            <person name="Ishikawa J."/>
            <person name="Shimada M."/>
            <person name="Watsuji T."/>
            <person name="Morimura K."/>
            <person name="Ikeda H."/>
            <person name="Hattori M."/>
            <person name="Beppu T."/>
        </authorList>
    </citation>
    <scope>NUCLEOTIDE SEQUENCE [LARGE SCALE GENOMIC DNA]</scope>
    <source>
        <strain evidence="11">T / IAM 14863</strain>
    </source>
</reference>
<dbReference type="KEGG" id="sth:STH1427"/>
<dbReference type="InterPro" id="IPR011527">
    <property type="entry name" value="ABC1_TM_dom"/>
</dbReference>
<keyword evidence="11" id="KW-1185">Reference proteome</keyword>
<dbReference type="EMBL" id="AP006840">
    <property type="protein sequence ID" value="BAD40412.1"/>
    <property type="molecule type" value="Genomic_DNA"/>
</dbReference>
<accession>Q67PI1</accession>
<dbReference type="InterPro" id="IPR003593">
    <property type="entry name" value="AAA+_ATPase"/>
</dbReference>
<name>Q67PI1_SYMTH</name>
<dbReference type="PANTHER" id="PTHR24221">
    <property type="entry name" value="ATP-BINDING CASSETTE SUB-FAMILY B"/>
    <property type="match status" value="1"/>
</dbReference>
<dbReference type="Proteomes" id="UP000000417">
    <property type="component" value="Chromosome"/>
</dbReference>
<keyword evidence="3" id="KW-0547">Nucleotide-binding</keyword>
<dbReference type="RefSeq" id="WP_011195557.1">
    <property type="nucleotide sequence ID" value="NC_006177.1"/>
</dbReference>
<comment type="subcellular location">
    <subcellularLocation>
        <location evidence="1">Cell membrane</location>
        <topology evidence="1">Multi-pass membrane protein</topology>
    </subcellularLocation>
</comment>
<organism evidence="10 11">
    <name type="scientific">Symbiobacterium thermophilum (strain DSM 24528 / JCM 14929 / IAM 14863 / T)</name>
    <dbReference type="NCBI Taxonomy" id="292459"/>
    <lineage>
        <taxon>Bacteria</taxon>
        <taxon>Bacillati</taxon>
        <taxon>Bacillota</taxon>
        <taxon>Clostridia</taxon>
        <taxon>Eubacteriales</taxon>
        <taxon>Symbiobacteriaceae</taxon>
        <taxon>Symbiobacterium</taxon>
    </lineage>
</organism>
<evidence type="ECO:0000313" key="10">
    <source>
        <dbReference type="EMBL" id="BAD40412.1"/>
    </source>
</evidence>
<keyword evidence="6 7" id="KW-0472">Membrane</keyword>
<dbReference type="PROSITE" id="PS50893">
    <property type="entry name" value="ABC_TRANSPORTER_2"/>
    <property type="match status" value="1"/>
</dbReference>
<evidence type="ECO:0000256" key="6">
    <source>
        <dbReference type="ARBA" id="ARBA00023136"/>
    </source>
</evidence>
<dbReference type="eggNOG" id="COG1132">
    <property type="taxonomic scope" value="Bacteria"/>
</dbReference>
<dbReference type="GO" id="GO:0016887">
    <property type="term" value="F:ATP hydrolysis activity"/>
    <property type="evidence" value="ECO:0007669"/>
    <property type="project" value="InterPro"/>
</dbReference>
<dbReference type="HOGENOM" id="CLU_000604_84_3_9"/>
<evidence type="ECO:0000256" key="2">
    <source>
        <dbReference type="ARBA" id="ARBA00022692"/>
    </source>
</evidence>
<dbReference type="InterPro" id="IPR003439">
    <property type="entry name" value="ABC_transporter-like_ATP-bd"/>
</dbReference>
<evidence type="ECO:0000256" key="3">
    <source>
        <dbReference type="ARBA" id="ARBA00022741"/>
    </source>
</evidence>
<dbReference type="PROSITE" id="PS50929">
    <property type="entry name" value="ABC_TM1F"/>
    <property type="match status" value="1"/>
</dbReference>
<dbReference type="GO" id="GO:0005524">
    <property type="term" value="F:ATP binding"/>
    <property type="evidence" value="ECO:0007669"/>
    <property type="project" value="UniProtKB-KW"/>
</dbReference>
<feature type="transmembrane region" description="Helical" evidence="7">
    <location>
        <begin position="58"/>
        <end position="84"/>
    </location>
</feature>
<feature type="domain" description="ABC transmembrane type-1" evidence="9">
    <location>
        <begin position="19"/>
        <end position="301"/>
    </location>
</feature>
<keyword evidence="4 10" id="KW-0067">ATP-binding</keyword>
<dbReference type="AlphaFoldDB" id="Q67PI1"/>
<protein>
    <submittedName>
        <fullName evidence="10">ABC transporter ATP-binding protein</fullName>
    </submittedName>
</protein>
<dbReference type="GO" id="GO:0140359">
    <property type="term" value="F:ABC-type transporter activity"/>
    <property type="evidence" value="ECO:0007669"/>
    <property type="project" value="InterPro"/>
</dbReference>
<dbReference type="OrthoDB" id="9770415at2"/>
<evidence type="ECO:0000256" key="7">
    <source>
        <dbReference type="SAM" id="Phobius"/>
    </source>
</evidence>
<evidence type="ECO:0000259" key="8">
    <source>
        <dbReference type="PROSITE" id="PS50893"/>
    </source>
</evidence>
<evidence type="ECO:0000256" key="1">
    <source>
        <dbReference type="ARBA" id="ARBA00004651"/>
    </source>
</evidence>
<dbReference type="PANTHER" id="PTHR24221:SF423">
    <property type="entry name" value="ABC TRANSPORTER"/>
    <property type="match status" value="1"/>
</dbReference>
<keyword evidence="5 7" id="KW-1133">Transmembrane helix</keyword>
<dbReference type="SUPFAM" id="SSF90123">
    <property type="entry name" value="ABC transporter transmembrane region"/>
    <property type="match status" value="1"/>
</dbReference>